<feature type="transmembrane region" description="Helical" evidence="7">
    <location>
        <begin position="995"/>
        <end position="1017"/>
    </location>
</feature>
<evidence type="ECO:0000256" key="3">
    <source>
        <dbReference type="ARBA" id="ARBA00022448"/>
    </source>
</evidence>
<feature type="transmembrane region" description="Helical" evidence="7">
    <location>
        <begin position="285"/>
        <end position="306"/>
    </location>
</feature>
<protein>
    <submittedName>
        <fullName evidence="10">Uncharacterized protein LOC105226726</fullName>
    </submittedName>
</protein>
<feature type="transmembrane region" description="Helical" evidence="7">
    <location>
        <begin position="910"/>
        <end position="928"/>
    </location>
</feature>
<evidence type="ECO:0000259" key="8">
    <source>
        <dbReference type="PROSITE" id="PS50850"/>
    </source>
</evidence>
<evidence type="ECO:0000256" key="7">
    <source>
        <dbReference type="SAM" id="Phobius"/>
    </source>
</evidence>
<feature type="transmembrane region" description="Helical" evidence="7">
    <location>
        <begin position="150"/>
        <end position="169"/>
    </location>
</feature>
<evidence type="ECO:0000313" key="9">
    <source>
        <dbReference type="Proteomes" id="UP001652620"/>
    </source>
</evidence>
<comment type="subcellular location">
    <subcellularLocation>
        <location evidence="1">Membrane</location>
        <topology evidence="1">Multi-pass membrane protein</topology>
    </subcellularLocation>
</comment>
<dbReference type="Gene3D" id="1.20.1250.20">
    <property type="entry name" value="MFS general substrate transporter like domains"/>
    <property type="match status" value="2"/>
</dbReference>
<feature type="transmembrane region" description="Helical" evidence="7">
    <location>
        <begin position="24"/>
        <end position="47"/>
    </location>
</feature>
<keyword evidence="4 7" id="KW-0812">Transmembrane</keyword>
<feature type="transmembrane region" description="Helical" evidence="7">
    <location>
        <begin position="96"/>
        <end position="115"/>
    </location>
</feature>
<evidence type="ECO:0000256" key="5">
    <source>
        <dbReference type="ARBA" id="ARBA00022989"/>
    </source>
</evidence>
<sequence length="1044" mass="115975">MSALPYGTHFDDVMVIIGFGKGHLQLLVTCGLLLMFTITETMGMAIIAPKSACEFASSEQAKAAIQAAAYIGMIFSSYIWGYFCDKIGRRTVLVRSTAMAIVCSFSSMLITNFWVFLTLRFMTGICVAGPGFAALTYLGEFCTPRNRASIINYMCMFNGVAMVYCPGLSQLMVNWKLYIPIIGNLIIRSWRVLGLLFSVPGWISFLLLLRLPESPKFLLLVNKNEECSEVLNWLCLLNNGKTLEDFGIDNMKPLLKSGMTPAPNLFRAMAKEVVPLFRHPYVKRFLLSCVVMFGLLLVANGVAIWFTDIRNHTLTWEQEHKNKSHEMEFSICEAISHNKKVAKETMVCSDEILSFWDSIFLGVSYLIEYLFFGLMLLAVPRKPIFCIALMISGISGICLPFVSSLKIIPPTFILFLSIPAVMTNLMNSAVLEFIPTFVRGKAVCICLIFGRFGAVFGTTIMAQLIESFCFEAFMLFSCFPFVCALCGYFLSEDFRSPFIEMAPHNNFSDTKLAIEPNSHENASSSVENIENSTSTRNAKEINGSNASQDTQPPQHDYDTVLDMIGYGRTQWLLLITCGLLLMMVINETMGMSIVTLASQCDFATTSVDKAILSAASFVGIALFSYVWGYLSDITGRRRILLYATFGGCLCSLISMFMPSFWYFVFMRFVVGCFIAGPSSTTYAFLGEFHARRHNALAMNYASLFVGVGMTYVPAIAWLVLSMDWSLQLSDSFAFRPWRLMMIVNLLPGLIAACILLILPESPKLLLSLRKNEEALAAANWICECNTGKDLKQLGVKKLKPERTMADKVHITSKSCFQTVKHIWQETRPLVHRPYALNFLISCVTMCGLFFSSSGMGLWFPEIQNRLSMTTAEDHETICQIIGDTFNDRNDLTNTTKVCIDEISDKSYIDSISMGLCYVVGYILIGGVIKLFGRKATIIGSLLLSAVCCVTLFWLLNPTAIVVSFIVFLTMPGLCISMLGSGVVELVPTHLRGKAVCICLLLGRTGSIFGSNLIGVLLESNCHLTFGLFTGCVLVCMLLTMTLPI</sequence>
<dbReference type="InterPro" id="IPR036259">
    <property type="entry name" value="MFS_trans_sf"/>
</dbReference>
<evidence type="ECO:0000256" key="2">
    <source>
        <dbReference type="ARBA" id="ARBA00008335"/>
    </source>
</evidence>
<feature type="transmembrane region" description="Helical" evidence="7">
    <location>
        <begin position="471"/>
        <end position="491"/>
    </location>
</feature>
<dbReference type="InterPro" id="IPR005828">
    <property type="entry name" value="MFS_sugar_transport-like"/>
</dbReference>
<dbReference type="PANTHER" id="PTHR23511:SF37">
    <property type="entry name" value="MAJOR FACILITATOR SUPERFAMILY (MFS) PROFILE DOMAIN-CONTAINING PROTEIN-RELATED"/>
    <property type="match status" value="1"/>
</dbReference>
<feature type="transmembrane region" description="Helical" evidence="7">
    <location>
        <begin position="121"/>
        <end position="138"/>
    </location>
</feature>
<keyword evidence="6 7" id="KW-0472">Membrane</keyword>
<feature type="transmembrane region" description="Helical" evidence="7">
    <location>
        <begin position="935"/>
        <end position="954"/>
    </location>
</feature>
<evidence type="ECO:0000256" key="4">
    <source>
        <dbReference type="ARBA" id="ARBA00022692"/>
    </source>
</evidence>
<feature type="transmembrane region" description="Helical" evidence="7">
    <location>
        <begin position="1023"/>
        <end position="1042"/>
    </location>
</feature>
<feature type="transmembrane region" description="Helical" evidence="7">
    <location>
        <begin position="442"/>
        <end position="465"/>
    </location>
</feature>
<dbReference type="Pfam" id="PF00083">
    <property type="entry name" value="Sugar_tr"/>
    <property type="match status" value="1"/>
</dbReference>
<evidence type="ECO:0000256" key="6">
    <source>
        <dbReference type="ARBA" id="ARBA00023136"/>
    </source>
</evidence>
<dbReference type="PROSITE" id="PS50850">
    <property type="entry name" value="MFS"/>
    <property type="match status" value="2"/>
</dbReference>
<feature type="domain" description="Major facilitator superfamily (MFS) profile" evidence="8">
    <location>
        <begin position="24"/>
        <end position="495"/>
    </location>
</feature>
<feature type="domain" description="Major facilitator superfamily (MFS) profile" evidence="8">
    <location>
        <begin position="571"/>
        <end position="1044"/>
    </location>
</feature>
<feature type="transmembrane region" description="Helical" evidence="7">
    <location>
        <begin position="67"/>
        <end position="84"/>
    </location>
</feature>
<feature type="transmembrane region" description="Helical" evidence="7">
    <location>
        <begin position="697"/>
        <end position="719"/>
    </location>
</feature>
<feature type="transmembrane region" description="Helical" evidence="7">
    <location>
        <begin position="610"/>
        <end position="627"/>
    </location>
</feature>
<feature type="transmembrane region" description="Helical" evidence="7">
    <location>
        <begin position="834"/>
        <end position="859"/>
    </location>
</feature>
<name>A0ABM3K8X7_BACDO</name>
<feature type="transmembrane region" description="Helical" evidence="7">
    <location>
        <begin position="639"/>
        <end position="657"/>
    </location>
</feature>
<keyword evidence="9" id="KW-1185">Reference proteome</keyword>
<keyword evidence="5 7" id="KW-1133">Transmembrane helix</keyword>
<feature type="transmembrane region" description="Helical" evidence="7">
    <location>
        <begin position="739"/>
        <end position="758"/>
    </location>
</feature>
<feature type="transmembrane region" description="Helical" evidence="7">
    <location>
        <begin position="359"/>
        <end position="377"/>
    </location>
</feature>
<dbReference type="PANTHER" id="PTHR23511">
    <property type="entry name" value="SYNAPTIC VESICLE GLYCOPROTEIN 2"/>
    <property type="match status" value="1"/>
</dbReference>
<proteinExistence type="inferred from homology"/>
<feature type="transmembrane region" description="Helical" evidence="7">
    <location>
        <begin position="189"/>
        <end position="209"/>
    </location>
</feature>
<feature type="transmembrane region" description="Helical" evidence="7">
    <location>
        <begin position="408"/>
        <end position="430"/>
    </location>
</feature>
<reference evidence="10" key="1">
    <citation type="submission" date="2025-08" db="UniProtKB">
        <authorList>
            <consortium name="RefSeq"/>
        </authorList>
    </citation>
    <scope>IDENTIFICATION</scope>
    <source>
        <tissue evidence="10">Adult</tissue>
    </source>
</reference>
<dbReference type="RefSeq" id="XP_049317915.1">
    <property type="nucleotide sequence ID" value="XM_049461958.1"/>
</dbReference>
<gene>
    <name evidence="10" type="primary">LOC105226726</name>
</gene>
<dbReference type="Pfam" id="PF07690">
    <property type="entry name" value="MFS_1"/>
    <property type="match status" value="1"/>
</dbReference>
<dbReference type="InterPro" id="IPR020846">
    <property type="entry name" value="MFS_dom"/>
</dbReference>
<comment type="similarity">
    <text evidence="2">Belongs to the major facilitator superfamily.</text>
</comment>
<organism evidence="9 10">
    <name type="scientific">Bactrocera dorsalis</name>
    <name type="common">Oriental fruit fly</name>
    <name type="synonym">Dacus dorsalis</name>
    <dbReference type="NCBI Taxonomy" id="27457"/>
    <lineage>
        <taxon>Eukaryota</taxon>
        <taxon>Metazoa</taxon>
        <taxon>Ecdysozoa</taxon>
        <taxon>Arthropoda</taxon>
        <taxon>Hexapoda</taxon>
        <taxon>Insecta</taxon>
        <taxon>Pterygota</taxon>
        <taxon>Neoptera</taxon>
        <taxon>Endopterygota</taxon>
        <taxon>Diptera</taxon>
        <taxon>Brachycera</taxon>
        <taxon>Muscomorpha</taxon>
        <taxon>Tephritoidea</taxon>
        <taxon>Tephritidae</taxon>
        <taxon>Bactrocera</taxon>
        <taxon>Bactrocera</taxon>
    </lineage>
</organism>
<evidence type="ECO:0000256" key="1">
    <source>
        <dbReference type="ARBA" id="ARBA00004141"/>
    </source>
</evidence>
<feature type="transmembrane region" description="Helical" evidence="7">
    <location>
        <begin position="384"/>
        <end position="402"/>
    </location>
</feature>
<keyword evidence="3" id="KW-0813">Transport</keyword>
<dbReference type="GeneID" id="105226726"/>
<feature type="transmembrane region" description="Helical" evidence="7">
    <location>
        <begin position="663"/>
        <end position="685"/>
    </location>
</feature>
<dbReference type="Proteomes" id="UP001652620">
    <property type="component" value="Unplaced"/>
</dbReference>
<feature type="transmembrane region" description="Helical" evidence="7">
    <location>
        <begin position="571"/>
        <end position="598"/>
    </location>
</feature>
<dbReference type="SUPFAM" id="SSF103473">
    <property type="entry name" value="MFS general substrate transporter"/>
    <property type="match status" value="2"/>
</dbReference>
<evidence type="ECO:0000313" key="10">
    <source>
        <dbReference type="RefSeq" id="XP_049317915.1"/>
    </source>
</evidence>
<dbReference type="InterPro" id="IPR011701">
    <property type="entry name" value="MFS"/>
</dbReference>
<feature type="transmembrane region" description="Helical" evidence="7">
    <location>
        <begin position="960"/>
        <end position="983"/>
    </location>
</feature>
<accession>A0ABM3K8X7</accession>